<dbReference type="InParanoid" id="A0A803Y9C1"/>
<protein>
    <submittedName>
        <fullName evidence="1">Uncharacterized protein</fullName>
    </submittedName>
</protein>
<reference evidence="1" key="3">
    <citation type="submission" date="2025-09" db="UniProtKB">
        <authorList>
            <consortium name="Ensembl"/>
        </authorList>
    </citation>
    <scope>IDENTIFICATION</scope>
</reference>
<evidence type="ECO:0000313" key="2">
    <source>
        <dbReference type="Proteomes" id="UP000001645"/>
    </source>
</evidence>
<evidence type="ECO:0000313" key="1">
    <source>
        <dbReference type="Ensembl" id="ENSMGAP00000028368.1"/>
    </source>
</evidence>
<reference evidence="1" key="2">
    <citation type="submission" date="2025-08" db="UniProtKB">
        <authorList>
            <consortium name="Ensembl"/>
        </authorList>
    </citation>
    <scope>IDENTIFICATION</scope>
</reference>
<dbReference type="GeneTree" id="ENSGT00950000183362"/>
<sequence>MNSQLLSIQRFFENNLRHFDPISSHVDAQAKMLTGAELIGGDGVGAHIWVFCHLQRQPSPGVGHLCDLQDHLRLGELRRVVVHVEDVHLDTVELEGILHDELEVQRAGGALPAQCLAVQPPVEEQHTCCQVQLEVPLLRLAHQAQIAGCQAPHLHPQILGHVAHRSARLPVLGYGVTELGAARRLQAGKGCE</sequence>
<proteinExistence type="predicted"/>
<keyword evidence="2" id="KW-1185">Reference proteome</keyword>
<accession>A0A803Y9C1</accession>
<name>A0A803Y9C1_MELGA</name>
<organism evidence="1 2">
    <name type="scientific">Meleagris gallopavo</name>
    <name type="common">Wild turkey</name>
    <dbReference type="NCBI Taxonomy" id="9103"/>
    <lineage>
        <taxon>Eukaryota</taxon>
        <taxon>Metazoa</taxon>
        <taxon>Chordata</taxon>
        <taxon>Craniata</taxon>
        <taxon>Vertebrata</taxon>
        <taxon>Euteleostomi</taxon>
        <taxon>Archelosauria</taxon>
        <taxon>Archosauria</taxon>
        <taxon>Dinosauria</taxon>
        <taxon>Saurischia</taxon>
        <taxon>Theropoda</taxon>
        <taxon>Coelurosauria</taxon>
        <taxon>Aves</taxon>
        <taxon>Neognathae</taxon>
        <taxon>Galloanserae</taxon>
        <taxon>Galliformes</taxon>
        <taxon>Phasianidae</taxon>
        <taxon>Meleagridinae</taxon>
        <taxon>Meleagris</taxon>
    </lineage>
</organism>
<reference evidence="1 2" key="1">
    <citation type="journal article" date="2010" name="PLoS Biol.">
        <title>Multi-platform next-generation sequencing of the domestic turkey (Meleagris gallopavo): genome assembly and analysis.</title>
        <authorList>
            <person name="Dalloul R.A."/>
            <person name="Long J.A."/>
            <person name="Zimin A.V."/>
            <person name="Aslam L."/>
            <person name="Beal K."/>
            <person name="Blomberg L.A."/>
            <person name="Bouffard P."/>
            <person name="Burt D.W."/>
            <person name="Crasta O."/>
            <person name="Crooijmans R.P."/>
            <person name="Cooper K."/>
            <person name="Coulombe R.A."/>
            <person name="De S."/>
            <person name="Delany M.E."/>
            <person name="Dodgson J.B."/>
            <person name="Dong J.J."/>
            <person name="Evans C."/>
            <person name="Frederickson K.M."/>
            <person name="Flicek P."/>
            <person name="Florea L."/>
            <person name="Folkerts O."/>
            <person name="Groenen M.A."/>
            <person name="Harkins T.T."/>
            <person name="Herrero J."/>
            <person name="Hoffmann S."/>
            <person name="Megens H.J."/>
            <person name="Jiang A."/>
            <person name="de Jong P."/>
            <person name="Kaiser P."/>
            <person name="Kim H."/>
            <person name="Kim K.W."/>
            <person name="Kim S."/>
            <person name="Langenberger D."/>
            <person name="Lee M.K."/>
            <person name="Lee T."/>
            <person name="Mane S."/>
            <person name="Marcais G."/>
            <person name="Marz M."/>
            <person name="McElroy A.P."/>
            <person name="Modise T."/>
            <person name="Nefedov M."/>
            <person name="Notredame C."/>
            <person name="Paton I.R."/>
            <person name="Payne W.S."/>
            <person name="Pertea G."/>
            <person name="Prickett D."/>
            <person name="Puiu D."/>
            <person name="Qioa D."/>
            <person name="Raineri E."/>
            <person name="Ruffier M."/>
            <person name="Salzberg S.L."/>
            <person name="Schatz M.C."/>
            <person name="Scheuring C."/>
            <person name="Schmidt C.J."/>
            <person name="Schroeder S."/>
            <person name="Searle S.M."/>
            <person name="Smith E.J."/>
            <person name="Smith J."/>
            <person name="Sonstegard T.S."/>
            <person name="Stadler P.F."/>
            <person name="Tafer H."/>
            <person name="Tu Z.J."/>
            <person name="Van Tassell C.P."/>
            <person name="Vilella A.J."/>
            <person name="Williams K.P."/>
            <person name="Yorke J.A."/>
            <person name="Zhang L."/>
            <person name="Zhang H.B."/>
            <person name="Zhang X."/>
            <person name="Zhang Y."/>
            <person name="Reed K.M."/>
        </authorList>
    </citation>
    <scope>NUCLEOTIDE SEQUENCE [LARGE SCALE GENOMIC DNA]</scope>
</reference>
<dbReference type="Ensembl" id="ENSMGAT00000037010.1">
    <property type="protein sequence ID" value="ENSMGAP00000028368.1"/>
    <property type="gene ID" value="ENSMGAG00000017781.1"/>
</dbReference>
<dbReference type="Proteomes" id="UP000001645">
    <property type="component" value="Chromosome 15"/>
</dbReference>
<dbReference type="AlphaFoldDB" id="A0A803Y9C1"/>